<dbReference type="Gene3D" id="3.10.590.10">
    <property type="entry name" value="ph1033 like domains"/>
    <property type="match status" value="1"/>
</dbReference>
<dbReference type="CDD" id="cd21134">
    <property type="entry name" value="YTH"/>
    <property type="match status" value="1"/>
</dbReference>
<evidence type="ECO:0000256" key="2">
    <source>
        <dbReference type="SAM" id="MobiDB-lite"/>
    </source>
</evidence>
<dbReference type="AlphaFoldDB" id="A0AAE1JYK4"/>
<dbReference type="Pfam" id="PF04146">
    <property type="entry name" value="YTH"/>
    <property type="match status" value="1"/>
</dbReference>
<feature type="compositionally biased region" description="Polar residues" evidence="2">
    <location>
        <begin position="180"/>
        <end position="192"/>
    </location>
</feature>
<dbReference type="InterPro" id="IPR045168">
    <property type="entry name" value="YTH_prot"/>
</dbReference>
<dbReference type="PROSITE" id="PS50882">
    <property type="entry name" value="YTH"/>
    <property type="match status" value="1"/>
</dbReference>
<dbReference type="PANTHER" id="PTHR12357">
    <property type="entry name" value="YTH YT521-B HOMOLOGY DOMAIN-CONTAINING"/>
    <property type="match status" value="1"/>
</dbReference>
<feature type="compositionally biased region" description="Polar residues" evidence="2">
    <location>
        <begin position="42"/>
        <end position="51"/>
    </location>
</feature>
<name>A0AAE1JYK4_9FABA</name>
<comment type="caution">
    <text evidence="4">The sequence shown here is derived from an EMBL/GenBank/DDBJ whole genome shotgun (WGS) entry which is preliminary data.</text>
</comment>
<dbReference type="PANTHER" id="PTHR12357:SF95">
    <property type="entry name" value="YTH DOMAIN-CONTAINING FAMILY PROTEIN"/>
    <property type="match status" value="1"/>
</dbReference>
<feature type="domain" description="YTH" evidence="3">
    <location>
        <begin position="350"/>
        <end position="491"/>
    </location>
</feature>
<dbReference type="GO" id="GO:1990247">
    <property type="term" value="F:N6-methyladenosine-containing RNA reader activity"/>
    <property type="evidence" value="ECO:0007669"/>
    <property type="project" value="UniProtKB-UniRule"/>
</dbReference>
<dbReference type="Proteomes" id="UP001293593">
    <property type="component" value="Unassembled WGS sequence"/>
</dbReference>
<evidence type="ECO:0000313" key="4">
    <source>
        <dbReference type="EMBL" id="KAK4276419.1"/>
    </source>
</evidence>
<dbReference type="EMBL" id="JAWXYG010000004">
    <property type="protein sequence ID" value="KAK4276419.1"/>
    <property type="molecule type" value="Genomic_DNA"/>
</dbReference>
<protein>
    <recommendedName>
        <fullName evidence="1">YTH domain-containing family protein</fullName>
    </recommendedName>
</protein>
<keyword evidence="5" id="KW-1185">Reference proteome</keyword>
<gene>
    <name evidence="4" type="ORF">QN277_019365</name>
</gene>
<evidence type="ECO:0000313" key="5">
    <source>
        <dbReference type="Proteomes" id="UP001293593"/>
    </source>
</evidence>
<keyword evidence="1" id="KW-0694">RNA-binding</keyword>
<evidence type="ECO:0000256" key="1">
    <source>
        <dbReference type="RuleBase" id="RU369095"/>
    </source>
</evidence>
<reference evidence="4" key="1">
    <citation type="submission" date="2023-10" db="EMBL/GenBank/DDBJ databases">
        <title>Chromosome-level genome of the transformable northern wattle, Acacia crassicarpa.</title>
        <authorList>
            <person name="Massaro I."/>
            <person name="Sinha N.R."/>
            <person name="Poethig S."/>
            <person name="Leichty A.R."/>
        </authorList>
    </citation>
    <scope>NUCLEOTIDE SEQUENCE</scope>
    <source>
        <strain evidence="4">Acra3RX</strain>
        <tissue evidence="4">Leaf</tissue>
    </source>
</reference>
<dbReference type="GO" id="GO:0061157">
    <property type="term" value="P:mRNA destabilization"/>
    <property type="evidence" value="ECO:0007669"/>
    <property type="project" value="TreeGrafter"/>
</dbReference>
<organism evidence="4 5">
    <name type="scientific">Acacia crassicarpa</name>
    <name type="common">northern wattle</name>
    <dbReference type="NCBI Taxonomy" id="499986"/>
    <lineage>
        <taxon>Eukaryota</taxon>
        <taxon>Viridiplantae</taxon>
        <taxon>Streptophyta</taxon>
        <taxon>Embryophyta</taxon>
        <taxon>Tracheophyta</taxon>
        <taxon>Spermatophyta</taxon>
        <taxon>Magnoliopsida</taxon>
        <taxon>eudicotyledons</taxon>
        <taxon>Gunneridae</taxon>
        <taxon>Pentapetalae</taxon>
        <taxon>rosids</taxon>
        <taxon>fabids</taxon>
        <taxon>Fabales</taxon>
        <taxon>Fabaceae</taxon>
        <taxon>Caesalpinioideae</taxon>
        <taxon>mimosoid clade</taxon>
        <taxon>Acacieae</taxon>
        <taxon>Acacia</taxon>
    </lineage>
</organism>
<proteinExistence type="inferred from homology"/>
<comment type="function">
    <text evidence="1">Specifically recognizes and binds N6-methyladenosine (m6A)-containing RNAs, and regulates mRNA stability. M6A is a modification present at internal sites of mRNAs and some non-coding RNAs and plays a role in mRNA stability and processing.</text>
</comment>
<feature type="region of interest" description="Disordered" evidence="2">
    <location>
        <begin position="42"/>
        <end position="63"/>
    </location>
</feature>
<dbReference type="GO" id="GO:0003729">
    <property type="term" value="F:mRNA binding"/>
    <property type="evidence" value="ECO:0007669"/>
    <property type="project" value="UniProtKB-UniRule"/>
</dbReference>
<evidence type="ECO:0000259" key="3">
    <source>
        <dbReference type="PROSITE" id="PS50882"/>
    </source>
</evidence>
<sequence>MVMCVVFDLHTRLSVGCVQQSGDYATELLPCNSWTPVSDDVQNGTTDSISSAKGCPKTPTLENLNDLKLNDNLTGESSKSTPNSKMEKKIITKVPHLQFNFSAVGLPRAHNPIGKPTSMAKQKQHILPHADSHHNGRTRSINDRPVVRDKLTWNPEHEKSQELTLGHLLASQKRHVHPPTSCQPTGRTQSRPMSRDKLSRNARFENSLEVTCDPSLAAQNVVVPPDCQPIGGTQSTTHKPRWRDKSNWNLGVEKSQELPHGLALAKQKHVIPHVDCQLTRRDLSGNGKTMSKDKLSCSKELEMSPELTRGPRCFDMNFQSEPSSVKKTFGLFVSRDKYNLPEFQTQYENANFYVLKSFNEDDIHKSIKYNVWTSTSYGNKKLNTTFLDAEAKSCETGKKCPIFLFFSVNGSGQFVGVAEMTGPVDFNKNMRFWKGNKYFGFFPIRWHIIKDVPNTQFRYITLPENDNQPVTYSRDTQEVGLKQGIEMLNIFKRYFAKTSLLDDYDFYANRDLKKGVSRSQ</sequence>
<comment type="similarity">
    <text evidence="1">Belongs to the YTHDF family.</text>
</comment>
<feature type="region of interest" description="Disordered" evidence="2">
    <location>
        <begin position="172"/>
        <end position="200"/>
    </location>
</feature>
<accession>A0AAE1JYK4</accession>
<dbReference type="InterPro" id="IPR007275">
    <property type="entry name" value="YTH_domain"/>
</dbReference>
<dbReference type="GO" id="GO:0005737">
    <property type="term" value="C:cytoplasm"/>
    <property type="evidence" value="ECO:0007669"/>
    <property type="project" value="TreeGrafter"/>
</dbReference>